<dbReference type="Proteomes" id="UP000427769">
    <property type="component" value="Chromosome"/>
</dbReference>
<dbReference type="Pfam" id="PF14332">
    <property type="entry name" value="DUF4388"/>
    <property type="match status" value="1"/>
</dbReference>
<dbReference type="Gene3D" id="2.40.10.220">
    <property type="entry name" value="predicted glycosyltransferase like domains"/>
    <property type="match status" value="1"/>
</dbReference>
<reference evidence="3 4" key="1">
    <citation type="submission" date="2019-11" db="EMBL/GenBank/DDBJ databases">
        <title>Comparative genomics of hydrocarbon-degrading Desulfosarcina strains.</title>
        <authorList>
            <person name="Watanabe M."/>
            <person name="Kojima H."/>
            <person name="Fukui M."/>
        </authorList>
    </citation>
    <scope>NUCLEOTIDE SEQUENCE [LARGE SCALE GENOMIC DNA]</scope>
    <source>
        <strain evidence="3 4">PP31</strain>
    </source>
</reference>
<dbReference type="RefSeq" id="WP_155306756.1">
    <property type="nucleotide sequence ID" value="NZ_AP021875.1"/>
</dbReference>
<dbReference type="Gene3D" id="3.40.50.2300">
    <property type="match status" value="1"/>
</dbReference>
<evidence type="ECO:0000256" key="1">
    <source>
        <dbReference type="PROSITE-ProRule" id="PRU00169"/>
    </source>
</evidence>
<dbReference type="PROSITE" id="PS50110">
    <property type="entry name" value="RESPONSE_REGULATORY"/>
    <property type="match status" value="1"/>
</dbReference>
<dbReference type="SUPFAM" id="SSF141371">
    <property type="entry name" value="PilZ domain-like"/>
    <property type="match status" value="1"/>
</dbReference>
<dbReference type="Pfam" id="PF07238">
    <property type="entry name" value="PilZ"/>
    <property type="match status" value="1"/>
</dbReference>
<dbReference type="EMBL" id="AP021875">
    <property type="protein sequence ID" value="BBO78085.1"/>
    <property type="molecule type" value="Genomic_DNA"/>
</dbReference>
<evidence type="ECO:0000259" key="2">
    <source>
        <dbReference type="PROSITE" id="PS50110"/>
    </source>
</evidence>
<feature type="domain" description="Response regulatory" evidence="2">
    <location>
        <begin position="3"/>
        <end position="119"/>
    </location>
</feature>
<accession>A0A5K7ZBG0</accession>
<evidence type="ECO:0000313" key="3">
    <source>
        <dbReference type="EMBL" id="BBO78085.1"/>
    </source>
</evidence>
<comment type="caution">
    <text evidence="1">Lacks conserved residue(s) required for the propagation of feature annotation.</text>
</comment>
<proteinExistence type="predicted"/>
<dbReference type="GO" id="GO:0000160">
    <property type="term" value="P:phosphorelay signal transduction system"/>
    <property type="evidence" value="ECO:0007669"/>
    <property type="project" value="InterPro"/>
</dbReference>
<dbReference type="InterPro" id="IPR011006">
    <property type="entry name" value="CheY-like_superfamily"/>
</dbReference>
<dbReference type="SUPFAM" id="SSF52172">
    <property type="entry name" value="CheY-like"/>
    <property type="match status" value="1"/>
</dbReference>
<dbReference type="AlphaFoldDB" id="A0A5K7ZBG0"/>
<dbReference type="KEGG" id="dwd:DSCW_55020"/>
<dbReference type="InterPro" id="IPR001789">
    <property type="entry name" value="Sig_transdc_resp-reg_receiver"/>
</dbReference>
<dbReference type="InterPro" id="IPR025497">
    <property type="entry name" value="PatA-like_N"/>
</dbReference>
<name>A0A5K7ZBG0_9BACT</name>
<dbReference type="Pfam" id="PF00072">
    <property type="entry name" value="Response_reg"/>
    <property type="match status" value="1"/>
</dbReference>
<organism evidence="3 4">
    <name type="scientific">Desulfosarcina widdelii</name>
    <dbReference type="NCBI Taxonomy" id="947919"/>
    <lineage>
        <taxon>Bacteria</taxon>
        <taxon>Pseudomonadati</taxon>
        <taxon>Thermodesulfobacteriota</taxon>
        <taxon>Desulfobacteria</taxon>
        <taxon>Desulfobacterales</taxon>
        <taxon>Desulfosarcinaceae</taxon>
        <taxon>Desulfosarcina</taxon>
    </lineage>
</organism>
<keyword evidence="4" id="KW-1185">Reference proteome</keyword>
<gene>
    <name evidence="3" type="ORF">DSCW_55020</name>
</gene>
<evidence type="ECO:0000313" key="4">
    <source>
        <dbReference type="Proteomes" id="UP000427769"/>
    </source>
</evidence>
<dbReference type="GO" id="GO:0035438">
    <property type="term" value="F:cyclic-di-GMP binding"/>
    <property type="evidence" value="ECO:0007669"/>
    <property type="project" value="InterPro"/>
</dbReference>
<dbReference type="InterPro" id="IPR009875">
    <property type="entry name" value="PilZ_domain"/>
</dbReference>
<sequence>MKNILIVDNDPVTLHTIVGLLKSQSTFLQVLPAINIQTAIDTLAAYETHVLITGMHLPEMDTFELLSVLGADYPETRAIVMTNNASSMLRTKLRQMPSVIHFDQALDISMLTKRIFTELQIDYGGQVRGISLSSFLQMLELERRACTLQITAKGKLGTIHLIGGKPVAAKMGLLEGKAAALHILTWENVLIDIDYAPCEIKKEFDAPLMNLLLESGRILDEKQSQRPNQRKFDRYDCLVGVDYDISDWTYQCNMRDISEGGVYIETEQPLKVGQRLIVSLSSPILEKTCGIKGTVVRRDPKGIGVHFEALTLYQKQVIRSLTESRCTPTAHAPGSPPTS</sequence>
<dbReference type="OrthoDB" id="5487947at2"/>
<protein>
    <recommendedName>
        <fullName evidence="2">Response regulatory domain-containing protein</fullName>
    </recommendedName>
</protein>